<protein>
    <recommendedName>
        <fullName evidence="4">DUF1345 domain-containing protein</fullName>
    </recommendedName>
</protein>
<dbReference type="AlphaFoldDB" id="A0A7M2YWM5"/>
<dbReference type="Proteomes" id="UP000254134">
    <property type="component" value="Unassembled WGS sequence"/>
</dbReference>
<keyword evidence="1" id="KW-0812">Transmembrane</keyword>
<keyword evidence="1" id="KW-0472">Membrane</keyword>
<reference evidence="2 3" key="1">
    <citation type="submission" date="2018-07" db="EMBL/GenBank/DDBJ databases">
        <title>High-quality-draft genome sequence of Gaiella occulta.</title>
        <authorList>
            <person name="Severino R."/>
            <person name="Froufe H.J.C."/>
            <person name="Rainey F.A."/>
            <person name="Barroso C."/>
            <person name="Albuquerque L."/>
            <person name="Lobo-Da-Cunha A."/>
            <person name="Da Costa M.S."/>
            <person name="Egas C."/>
        </authorList>
    </citation>
    <scope>NUCLEOTIDE SEQUENCE [LARGE SCALE GENOMIC DNA]</scope>
    <source>
        <strain evidence="2 3">F2-233</strain>
    </source>
</reference>
<feature type="transmembrane region" description="Helical" evidence="1">
    <location>
        <begin position="187"/>
        <end position="208"/>
    </location>
</feature>
<dbReference type="Pfam" id="PF07077">
    <property type="entry name" value="DUF1345"/>
    <property type="match status" value="1"/>
</dbReference>
<feature type="transmembrane region" description="Helical" evidence="1">
    <location>
        <begin position="99"/>
        <end position="119"/>
    </location>
</feature>
<dbReference type="EMBL" id="QQZY01000004">
    <property type="protein sequence ID" value="RDI74476.1"/>
    <property type="molecule type" value="Genomic_DNA"/>
</dbReference>
<feature type="transmembrane region" description="Helical" evidence="1">
    <location>
        <begin position="29"/>
        <end position="52"/>
    </location>
</feature>
<keyword evidence="1" id="KW-1133">Transmembrane helix</keyword>
<comment type="caution">
    <text evidence="2">The sequence shown here is derived from an EMBL/GenBank/DDBJ whole genome shotgun (WGS) entry which is preliminary data.</text>
</comment>
<keyword evidence="3" id="KW-1185">Reference proteome</keyword>
<evidence type="ECO:0000256" key="1">
    <source>
        <dbReference type="SAM" id="Phobius"/>
    </source>
</evidence>
<accession>A0A7M2YWM5</accession>
<name>A0A7M2YWM5_9ACTN</name>
<organism evidence="2 3">
    <name type="scientific">Gaiella occulta</name>
    <dbReference type="NCBI Taxonomy" id="1002870"/>
    <lineage>
        <taxon>Bacteria</taxon>
        <taxon>Bacillati</taxon>
        <taxon>Actinomycetota</taxon>
        <taxon>Thermoleophilia</taxon>
        <taxon>Gaiellales</taxon>
        <taxon>Gaiellaceae</taxon>
        <taxon>Gaiella</taxon>
    </lineage>
</organism>
<dbReference type="InterPro" id="IPR009781">
    <property type="entry name" value="DUF1345"/>
</dbReference>
<evidence type="ECO:0000313" key="3">
    <source>
        <dbReference type="Proteomes" id="UP000254134"/>
    </source>
</evidence>
<evidence type="ECO:0000313" key="2">
    <source>
        <dbReference type="EMBL" id="RDI74476.1"/>
    </source>
</evidence>
<sequence>MPLALVAAGTLAALAAVSAWRGWELVDRRLWWVWLALALPELLLGAALLGGLGRIGDAERRRRVAAALIAVVVAGSLVGLGLLVVSLVHFGRSVSGAQLLASAAALLLSNVVAFALAFWELDCGGPARRALAAQRTAPDFQFPQDENAQLARPGWQPQLVDYAYFSFTNSVAFSPTDVMPLTRPAKALMAVESAISFATVLVVAARAINILGA</sequence>
<gene>
    <name evidence="2" type="ORF">Gocc_2052</name>
</gene>
<evidence type="ECO:0008006" key="4">
    <source>
        <dbReference type="Google" id="ProtNLM"/>
    </source>
</evidence>
<reference evidence="3" key="2">
    <citation type="journal article" date="2019" name="MicrobiologyOpen">
        <title>High-quality draft genome sequence of Gaiella occulta isolated from a 150 meter deep mineral water borehole and comparison with the genome sequences of other deep-branching lineages of the phylum Actinobacteria.</title>
        <authorList>
            <person name="Severino R."/>
            <person name="Froufe H.J.C."/>
            <person name="Barroso C."/>
            <person name="Albuquerque L."/>
            <person name="Lobo-da-Cunha A."/>
            <person name="da Costa M.S."/>
            <person name="Egas C."/>
        </authorList>
    </citation>
    <scope>NUCLEOTIDE SEQUENCE [LARGE SCALE GENOMIC DNA]</scope>
    <source>
        <strain evidence="3">F2-233</strain>
    </source>
</reference>
<proteinExistence type="predicted"/>
<feature type="transmembrane region" description="Helical" evidence="1">
    <location>
        <begin position="64"/>
        <end position="87"/>
    </location>
</feature>